<dbReference type="PANTHER" id="PTHR46573:SF1">
    <property type="entry name" value="WD REPEAT, SAM AND U-BOX DOMAIN-CONTAINING PROTEIN 1"/>
    <property type="match status" value="1"/>
</dbReference>
<proteinExistence type="predicted"/>
<dbReference type="SUPFAM" id="SSF57850">
    <property type="entry name" value="RING/U-box"/>
    <property type="match status" value="1"/>
</dbReference>
<dbReference type="Gene3D" id="3.30.40.10">
    <property type="entry name" value="Zinc/RING finger domain, C3HC4 (zinc finger)"/>
    <property type="match status" value="1"/>
</dbReference>
<dbReference type="SUPFAM" id="SSF50978">
    <property type="entry name" value="WD40 repeat-like"/>
    <property type="match status" value="1"/>
</dbReference>
<evidence type="ECO:0000313" key="3">
    <source>
        <dbReference type="Proteomes" id="UP000838878"/>
    </source>
</evidence>
<dbReference type="InterPro" id="IPR013083">
    <property type="entry name" value="Znf_RING/FYVE/PHD"/>
</dbReference>
<dbReference type="GO" id="GO:0016567">
    <property type="term" value="P:protein ubiquitination"/>
    <property type="evidence" value="ECO:0007669"/>
    <property type="project" value="InterPro"/>
</dbReference>
<protein>
    <recommendedName>
        <fullName evidence="1">U-box domain-containing protein</fullName>
    </recommendedName>
</protein>
<accession>A0A8J9VLR2</accession>
<dbReference type="AlphaFoldDB" id="A0A8J9VLR2"/>
<dbReference type="Gene3D" id="2.130.10.10">
    <property type="entry name" value="YVTN repeat-like/Quinoprotein amine dehydrogenase"/>
    <property type="match status" value="1"/>
</dbReference>
<dbReference type="SMART" id="SM00320">
    <property type="entry name" value="WD40"/>
    <property type="match status" value="3"/>
</dbReference>
<dbReference type="InterPro" id="IPR015943">
    <property type="entry name" value="WD40/YVTN_repeat-like_dom_sf"/>
</dbReference>
<dbReference type="InterPro" id="IPR001680">
    <property type="entry name" value="WD40_rpt"/>
</dbReference>
<sequence length="388" mass="41898">MGLAEAAVCCAWAADGRVLAVGGEAGELRLLAAPPCAGTLCQETDAHDLGVLSCDFAPTFEIQNIAESRKTYLLATGGRDASVKLWFVELEGFFDESIDKGSLKLAKTIAAHGGAVQCVRWGLFGRYESELALATGGADRWARVWRVTARGAALDASAAAAVPAGAAGGAPAVRLLALGQHSLLAVGSLSGTLAVWKIPHVDALDETEGCEARAWGTEGVARWLKEYVTRPPGSSVSETEEFRLIEAIREAGLSGAQLLDKPIKDLMFIFGFEEELSEDSAEEKCEEVRARLLDEILWLRRDPLSSELEAGAPHALRCPLSHAVLREPARAADGYTYERRSLLHWLLAAGDGDDELRSPMSGRRLRSARVEPNYGVLELLRQYCGWRR</sequence>
<dbReference type="OrthoDB" id="10064100at2759"/>
<evidence type="ECO:0000313" key="2">
    <source>
        <dbReference type="EMBL" id="CAH0725158.1"/>
    </source>
</evidence>
<dbReference type="InterPro" id="IPR052085">
    <property type="entry name" value="WD-SAM-U-box"/>
</dbReference>
<feature type="non-terminal residue" evidence="2">
    <location>
        <position position="388"/>
    </location>
</feature>
<evidence type="ECO:0000259" key="1">
    <source>
        <dbReference type="SMART" id="SM00504"/>
    </source>
</evidence>
<dbReference type="Pfam" id="PF00400">
    <property type="entry name" value="WD40"/>
    <property type="match status" value="2"/>
</dbReference>
<dbReference type="InterPro" id="IPR003613">
    <property type="entry name" value="Ubox_domain"/>
</dbReference>
<gene>
    <name evidence="2" type="ORF">BINO364_LOCUS10772</name>
</gene>
<dbReference type="GO" id="GO:0004842">
    <property type="term" value="F:ubiquitin-protein transferase activity"/>
    <property type="evidence" value="ECO:0007669"/>
    <property type="project" value="InterPro"/>
</dbReference>
<dbReference type="SMART" id="SM00504">
    <property type="entry name" value="Ubox"/>
    <property type="match status" value="1"/>
</dbReference>
<keyword evidence="3" id="KW-1185">Reference proteome</keyword>
<dbReference type="EMBL" id="OV170225">
    <property type="protein sequence ID" value="CAH0725158.1"/>
    <property type="molecule type" value="Genomic_DNA"/>
</dbReference>
<name>A0A8J9VLR2_9NEOP</name>
<feature type="domain" description="U-box" evidence="1">
    <location>
        <begin position="315"/>
        <end position="383"/>
    </location>
</feature>
<organism evidence="2 3">
    <name type="scientific">Brenthis ino</name>
    <name type="common">lesser marbled fritillary</name>
    <dbReference type="NCBI Taxonomy" id="405034"/>
    <lineage>
        <taxon>Eukaryota</taxon>
        <taxon>Metazoa</taxon>
        <taxon>Ecdysozoa</taxon>
        <taxon>Arthropoda</taxon>
        <taxon>Hexapoda</taxon>
        <taxon>Insecta</taxon>
        <taxon>Pterygota</taxon>
        <taxon>Neoptera</taxon>
        <taxon>Endopterygota</taxon>
        <taxon>Lepidoptera</taxon>
        <taxon>Glossata</taxon>
        <taxon>Ditrysia</taxon>
        <taxon>Papilionoidea</taxon>
        <taxon>Nymphalidae</taxon>
        <taxon>Heliconiinae</taxon>
        <taxon>Argynnini</taxon>
        <taxon>Brenthis</taxon>
    </lineage>
</organism>
<dbReference type="Pfam" id="PF04564">
    <property type="entry name" value="U-box"/>
    <property type="match status" value="1"/>
</dbReference>
<dbReference type="PANTHER" id="PTHR46573">
    <property type="entry name" value="WD REPEAT, SAM AND U-BOX DOMAIN-CONTAINING PROTEIN 1"/>
    <property type="match status" value="1"/>
</dbReference>
<dbReference type="Proteomes" id="UP000838878">
    <property type="component" value="Chromosome 5"/>
</dbReference>
<dbReference type="InterPro" id="IPR036322">
    <property type="entry name" value="WD40_repeat_dom_sf"/>
</dbReference>
<reference evidence="2" key="1">
    <citation type="submission" date="2021-12" db="EMBL/GenBank/DDBJ databases">
        <authorList>
            <person name="Martin H S."/>
        </authorList>
    </citation>
    <scope>NUCLEOTIDE SEQUENCE</scope>
</reference>